<keyword evidence="7" id="KW-1185">Reference proteome</keyword>
<dbReference type="GO" id="GO:0006355">
    <property type="term" value="P:regulation of DNA-templated transcription"/>
    <property type="evidence" value="ECO:0007669"/>
    <property type="project" value="InterPro"/>
</dbReference>
<dbReference type="PROSITE" id="PS51005">
    <property type="entry name" value="NAC"/>
    <property type="match status" value="1"/>
</dbReference>
<keyword evidence="4" id="KW-0539">Nucleus</keyword>
<evidence type="ECO:0000256" key="3">
    <source>
        <dbReference type="ARBA" id="ARBA00023163"/>
    </source>
</evidence>
<evidence type="ECO:0000259" key="5">
    <source>
        <dbReference type="PROSITE" id="PS51005"/>
    </source>
</evidence>
<reference evidence="6 7" key="1">
    <citation type="journal article" date="2018" name="Science">
        <title>The opium poppy genome and morphinan production.</title>
        <authorList>
            <person name="Guo L."/>
            <person name="Winzer T."/>
            <person name="Yang X."/>
            <person name="Li Y."/>
            <person name="Ning Z."/>
            <person name="He Z."/>
            <person name="Teodor R."/>
            <person name="Lu Y."/>
            <person name="Bowser T.A."/>
            <person name="Graham I.A."/>
            <person name="Ye K."/>
        </authorList>
    </citation>
    <scope>NUCLEOTIDE SEQUENCE [LARGE SCALE GENOMIC DNA]</scope>
    <source>
        <strain evidence="7">cv. HN1</strain>
        <tissue evidence="6">Leaves</tissue>
    </source>
</reference>
<evidence type="ECO:0000256" key="4">
    <source>
        <dbReference type="ARBA" id="ARBA00023242"/>
    </source>
</evidence>
<sequence length="284" mass="32688">MGLRDIEATLPPGFRFYPNDEELVCHYLYQKINGSSKGSSLMVEVDLHACEPWQLPDVAKLGATEWYFFSYRERKYSTGFRTNRATASGYWKATGKDKPVYDPTTHAIVGMRKTLVFYRDRAPNGIKTEWVMHEFRLENQHMPPKDWVLCRVFHKSKGELNTEIGSEKDNIFGITSYYPKLLASPSAMDCCHHSITMQPGEQQLVTSSFSSSEIPHFHQYENSNPNNSLVNLSDANFNPNSPVLEFLTSEENNIPMINMTIPRNCDDQYGFLCDKYFEDNNFVD</sequence>
<keyword evidence="3" id="KW-0804">Transcription</keyword>
<dbReference type="STRING" id="3469.A0A4Y7IXP2"/>
<name>A0A4Y7IXP2_PAPSO</name>
<keyword evidence="1" id="KW-0805">Transcription regulation</keyword>
<dbReference type="PANTHER" id="PTHR31744">
    <property type="entry name" value="PROTEIN CUP-SHAPED COTYLEDON 2-RELATED"/>
    <property type="match status" value="1"/>
</dbReference>
<accession>A0A4Y7IXP2</accession>
<dbReference type="EMBL" id="CM010716">
    <property type="protein sequence ID" value="RZC52175.1"/>
    <property type="molecule type" value="Genomic_DNA"/>
</dbReference>
<dbReference type="OMA" id="QLDRSCD"/>
<evidence type="ECO:0000256" key="2">
    <source>
        <dbReference type="ARBA" id="ARBA00023125"/>
    </source>
</evidence>
<dbReference type="Gene3D" id="2.170.150.80">
    <property type="entry name" value="NAC domain"/>
    <property type="match status" value="1"/>
</dbReference>
<dbReference type="Gramene" id="RZC52175">
    <property type="protein sequence ID" value="RZC52175"/>
    <property type="gene ID" value="C5167_020597"/>
</dbReference>
<evidence type="ECO:0000313" key="6">
    <source>
        <dbReference type="EMBL" id="RZC52175.1"/>
    </source>
</evidence>
<dbReference type="InterPro" id="IPR036093">
    <property type="entry name" value="NAC_dom_sf"/>
</dbReference>
<feature type="domain" description="NAC" evidence="5">
    <location>
        <begin position="10"/>
        <end position="155"/>
    </location>
</feature>
<protein>
    <recommendedName>
        <fullName evidence="5">NAC domain-containing protein</fullName>
    </recommendedName>
</protein>
<dbReference type="OrthoDB" id="730183at2759"/>
<evidence type="ECO:0000313" key="7">
    <source>
        <dbReference type="Proteomes" id="UP000316621"/>
    </source>
</evidence>
<organism evidence="6 7">
    <name type="scientific">Papaver somniferum</name>
    <name type="common">Opium poppy</name>
    <dbReference type="NCBI Taxonomy" id="3469"/>
    <lineage>
        <taxon>Eukaryota</taxon>
        <taxon>Viridiplantae</taxon>
        <taxon>Streptophyta</taxon>
        <taxon>Embryophyta</taxon>
        <taxon>Tracheophyta</taxon>
        <taxon>Spermatophyta</taxon>
        <taxon>Magnoliopsida</taxon>
        <taxon>Ranunculales</taxon>
        <taxon>Papaveraceae</taxon>
        <taxon>Papaveroideae</taxon>
        <taxon>Papaver</taxon>
    </lineage>
</organism>
<dbReference type="AlphaFoldDB" id="A0A4Y7IXP2"/>
<proteinExistence type="predicted"/>
<dbReference type="Pfam" id="PF02365">
    <property type="entry name" value="NAM"/>
    <property type="match status" value="1"/>
</dbReference>
<dbReference type="SUPFAM" id="SSF101941">
    <property type="entry name" value="NAC domain"/>
    <property type="match status" value="1"/>
</dbReference>
<dbReference type="GO" id="GO:0003677">
    <property type="term" value="F:DNA binding"/>
    <property type="evidence" value="ECO:0007669"/>
    <property type="project" value="UniProtKB-KW"/>
</dbReference>
<keyword evidence="2" id="KW-0238">DNA-binding</keyword>
<dbReference type="PANTHER" id="PTHR31744:SF4">
    <property type="entry name" value="NAC TRANSCRIPTION FACTOR"/>
    <property type="match status" value="1"/>
</dbReference>
<evidence type="ECO:0000256" key="1">
    <source>
        <dbReference type="ARBA" id="ARBA00023015"/>
    </source>
</evidence>
<dbReference type="Proteomes" id="UP000316621">
    <property type="component" value="Chromosome 2"/>
</dbReference>
<gene>
    <name evidence="6" type="ORF">C5167_020597</name>
</gene>
<dbReference type="InterPro" id="IPR003441">
    <property type="entry name" value="NAC-dom"/>
</dbReference>